<comment type="caution">
    <text evidence="7">Lacks conserved residue(s) required for the propagation of feature annotation.</text>
</comment>
<dbReference type="EMBL" id="JAWXVG010000001">
    <property type="protein sequence ID" value="MDX6181163.1"/>
    <property type="molecule type" value="Genomic_DNA"/>
</dbReference>
<keyword evidence="5 7" id="KW-0648">Protein biosynthesis</keyword>
<comment type="similarity">
    <text evidence="1 7">Belongs to the class-II aminoacyl-tRNA synthetase family. Type 1 subfamily.</text>
</comment>
<dbReference type="Gene3D" id="3.30.1360.30">
    <property type="entry name" value="GAD-like domain"/>
    <property type="match status" value="1"/>
</dbReference>
<evidence type="ECO:0000256" key="7">
    <source>
        <dbReference type="HAMAP-Rule" id="MF_00044"/>
    </source>
</evidence>
<evidence type="ECO:0000313" key="9">
    <source>
        <dbReference type="EMBL" id="MDX6181163.1"/>
    </source>
</evidence>
<dbReference type="Gene3D" id="2.40.50.140">
    <property type="entry name" value="Nucleic acid-binding proteins"/>
    <property type="match status" value="1"/>
</dbReference>
<dbReference type="EMBL" id="JAWXVH010000001">
    <property type="protein sequence ID" value="MDX6184764.1"/>
    <property type="molecule type" value="Genomic_DNA"/>
</dbReference>
<comment type="catalytic activity">
    <reaction evidence="7">
        <text>tRNA(Asp) + L-aspartate + ATP = L-aspartyl-tRNA(Asp) + AMP + diphosphate</text>
        <dbReference type="Rhea" id="RHEA:19649"/>
        <dbReference type="Rhea" id="RHEA-COMP:9660"/>
        <dbReference type="Rhea" id="RHEA-COMP:9678"/>
        <dbReference type="ChEBI" id="CHEBI:29991"/>
        <dbReference type="ChEBI" id="CHEBI:30616"/>
        <dbReference type="ChEBI" id="CHEBI:33019"/>
        <dbReference type="ChEBI" id="CHEBI:78442"/>
        <dbReference type="ChEBI" id="CHEBI:78516"/>
        <dbReference type="ChEBI" id="CHEBI:456215"/>
        <dbReference type="EC" id="6.1.1.12"/>
    </reaction>
</comment>
<dbReference type="SUPFAM" id="SSF50249">
    <property type="entry name" value="Nucleic acid-binding proteins"/>
    <property type="match status" value="1"/>
</dbReference>
<feature type="binding site" evidence="7">
    <location>
        <position position="220"/>
    </location>
    <ligand>
        <name>L-aspartate</name>
        <dbReference type="ChEBI" id="CHEBI:29991"/>
    </ligand>
</feature>
<dbReference type="EC" id="6.1.1.12" evidence="7"/>
<dbReference type="NCBIfam" id="NF001750">
    <property type="entry name" value="PRK00476.1"/>
    <property type="match status" value="1"/>
</dbReference>
<dbReference type="GO" id="GO:0006422">
    <property type="term" value="P:aspartyl-tRNA aminoacylation"/>
    <property type="evidence" value="ECO:0007669"/>
    <property type="project" value="UniProtKB-UniRule"/>
</dbReference>
<sequence length="583" mass="66021">MYRSHNCGELNASNINTEVTLAGWVQKSRDKGFMNWVDLRDRYGITQLIFDESRTDKTVFELAKTLGREFVIQVKGTVIEREAKNKNIPTGAIEILVTELTILNAALTPPFTIEDETDGGEDIRMKYRYLDIRRNPVKNSLLFRHKVAMEVRKYLSDLDFCEVETPYLIKSTPEGARDFVVPSRMNEGQFYALPQSPQTFKQLLMVGGMDKYFQIVKCFRDEDLRADRQPEFTQIDCEMAFVEQEDILNVFEGLTRHLLKEIKGIEVDKFPRITYDYAMKTYGNDKPDIRFGMKFGELNEFAQHKDFPVFNAAELVVGIAVPGAGNYTRKEIDALIDWVKRPQVGASGMVYAKCNDDGTYKSSVDKFYDQDDLGQWAKITGAEPGDMIFVLSGPADKTRGQLSALRMELATRLGLRKPEEFAPLWVVDFPLLELDEETGRYHAMHHPFTSPKPEDMALLETEPGKVRANAYDMVLNGNEIGGGSIRIHDKATQQLMFKYLGFTEDEAKAQFGFLMDAFQFGAPPHGGLAFGLDRLVAILGGQETIRDFIAFPKNNSGRDVMIDAPAAIDHAQLKELSIKLDLK</sequence>
<dbReference type="Gene3D" id="3.30.930.10">
    <property type="entry name" value="Bira Bifunctional Protein, Domain 2"/>
    <property type="match status" value="1"/>
</dbReference>
<dbReference type="InterPro" id="IPR006195">
    <property type="entry name" value="aa-tRNA-synth_II"/>
</dbReference>
<dbReference type="AlphaFoldDB" id="A0AAJ2SEB1"/>
<gene>
    <name evidence="7 10" type="primary">aspS</name>
    <name evidence="9" type="ORF">SGQ18_03285</name>
    <name evidence="10" type="ORF">SGQ44_03290</name>
</gene>
<dbReference type="InterPro" id="IPR047090">
    <property type="entry name" value="AspRS_core"/>
</dbReference>
<dbReference type="HAMAP" id="MF_00044">
    <property type="entry name" value="Asp_tRNA_synth_type1"/>
    <property type="match status" value="1"/>
</dbReference>
<dbReference type="GO" id="GO:0005524">
    <property type="term" value="F:ATP binding"/>
    <property type="evidence" value="ECO:0007669"/>
    <property type="project" value="UniProtKB-UniRule"/>
</dbReference>
<dbReference type="PRINTS" id="PR01042">
    <property type="entry name" value="TRNASYNTHASP"/>
</dbReference>
<feature type="region of interest" description="Aspartate" evidence="7">
    <location>
        <begin position="198"/>
        <end position="201"/>
    </location>
</feature>
<dbReference type="GO" id="GO:0005737">
    <property type="term" value="C:cytoplasm"/>
    <property type="evidence" value="ECO:0007669"/>
    <property type="project" value="UniProtKB-SubCell"/>
</dbReference>
<evidence type="ECO:0000259" key="8">
    <source>
        <dbReference type="PROSITE" id="PS50862"/>
    </source>
</evidence>
<keyword evidence="12" id="KW-1185">Reference proteome</keyword>
<dbReference type="InterPro" id="IPR004524">
    <property type="entry name" value="Asp-tRNA-ligase_1"/>
</dbReference>
<dbReference type="Pfam" id="PF01336">
    <property type="entry name" value="tRNA_anti-codon"/>
    <property type="match status" value="1"/>
</dbReference>
<dbReference type="InterPro" id="IPR004364">
    <property type="entry name" value="Aa-tRNA-synt_II"/>
</dbReference>
<dbReference type="PANTHER" id="PTHR22594">
    <property type="entry name" value="ASPARTYL/LYSYL-TRNA SYNTHETASE"/>
    <property type="match status" value="1"/>
</dbReference>
<dbReference type="PROSITE" id="PS50862">
    <property type="entry name" value="AA_TRNA_LIGASE_II"/>
    <property type="match status" value="1"/>
</dbReference>
<dbReference type="Proteomes" id="UP001278738">
    <property type="component" value="Unassembled WGS sequence"/>
</dbReference>
<keyword evidence="4 7" id="KW-0067">ATP-binding</keyword>
<dbReference type="GO" id="GO:0004815">
    <property type="term" value="F:aspartate-tRNA ligase activity"/>
    <property type="evidence" value="ECO:0007669"/>
    <property type="project" value="UniProtKB-UniRule"/>
</dbReference>
<dbReference type="Proteomes" id="UP001270053">
    <property type="component" value="Unassembled WGS sequence"/>
</dbReference>
<feature type="binding site" evidence="7">
    <location>
        <begin position="531"/>
        <end position="534"/>
    </location>
    <ligand>
        <name>ATP</name>
        <dbReference type="ChEBI" id="CHEBI:30616"/>
    </ligand>
</feature>
<dbReference type="InterPro" id="IPR004115">
    <property type="entry name" value="GAD-like_sf"/>
</dbReference>
<accession>A0AAJ2SEB1</accession>
<feature type="binding site" evidence="7">
    <location>
        <position position="479"/>
    </location>
    <ligand>
        <name>ATP</name>
        <dbReference type="ChEBI" id="CHEBI:30616"/>
    </ligand>
</feature>
<dbReference type="GO" id="GO:0003676">
    <property type="term" value="F:nucleic acid binding"/>
    <property type="evidence" value="ECO:0007669"/>
    <property type="project" value="InterPro"/>
</dbReference>
<evidence type="ECO:0000256" key="2">
    <source>
        <dbReference type="ARBA" id="ARBA00022598"/>
    </source>
</evidence>
<feature type="binding site" evidence="7">
    <location>
        <position position="445"/>
    </location>
    <ligand>
        <name>L-aspartate</name>
        <dbReference type="ChEBI" id="CHEBI:29991"/>
    </ligand>
</feature>
<evidence type="ECO:0000256" key="6">
    <source>
        <dbReference type="ARBA" id="ARBA00023146"/>
    </source>
</evidence>
<evidence type="ECO:0000256" key="5">
    <source>
        <dbReference type="ARBA" id="ARBA00022917"/>
    </source>
</evidence>
<comment type="function">
    <text evidence="7">Catalyzes the attachment of L-aspartate to tRNA(Asp) in a two-step reaction: L-aspartate is first activated by ATP to form Asp-AMP and then transferred to the acceptor end of tRNA(Asp).</text>
</comment>
<dbReference type="Pfam" id="PF00152">
    <property type="entry name" value="tRNA-synt_2"/>
    <property type="match status" value="1"/>
</dbReference>
<protein>
    <recommendedName>
        <fullName evidence="7">Aspartate--tRNA ligase</fullName>
        <ecNumber evidence="7">6.1.1.12</ecNumber>
    </recommendedName>
    <alternativeName>
        <fullName evidence="7">Aspartyl-tRNA synthetase</fullName>
        <shortName evidence="7">AspRS</shortName>
    </alternativeName>
</protein>
<comment type="subunit">
    <text evidence="7">Homodimer.</text>
</comment>
<dbReference type="SUPFAM" id="SSF55681">
    <property type="entry name" value="Class II aaRS and biotin synthetases"/>
    <property type="match status" value="1"/>
</dbReference>
<reference evidence="10 12" key="1">
    <citation type="submission" date="2023-11" db="EMBL/GenBank/DDBJ databases">
        <title>Unpublished Manusciprt.</title>
        <authorList>
            <person name="Saticioglu I.B."/>
            <person name="Ay H."/>
            <person name="Ajmi N."/>
            <person name="Altun S."/>
            <person name="Duman M."/>
        </authorList>
    </citation>
    <scope>NUCLEOTIDE SEQUENCE</scope>
    <source>
        <strain evidence="9 12">Fl-33</strain>
        <strain evidence="10">Fl-77</strain>
    </source>
</reference>
<comment type="caution">
    <text evidence="10">The sequence shown here is derived from an EMBL/GenBank/DDBJ whole genome shotgun (WGS) entry which is preliminary data.</text>
</comment>
<dbReference type="Pfam" id="PF02938">
    <property type="entry name" value="GAD"/>
    <property type="match status" value="1"/>
</dbReference>
<keyword evidence="7" id="KW-0963">Cytoplasm</keyword>
<dbReference type="NCBIfam" id="TIGR00459">
    <property type="entry name" value="aspS_bact"/>
    <property type="match status" value="1"/>
</dbReference>
<dbReference type="SUPFAM" id="SSF55261">
    <property type="entry name" value="GAD domain-like"/>
    <property type="match status" value="1"/>
</dbReference>
<dbReference type="CDD" id="cd00777">
    <property type="entry name" value="AspRS_core"/>
    <property type="match status" value="1"/>
</dbReference>
<evidence type="ECO:0000313" key="11">
    <source>
        <dbReference type="Proteomes" id="UP001270053"/>
    </source>
</evidence>
<evidence type="ECO:0000256" key="3">
    <source>
        <dbReference type="ARBA" id="ARBA00022741"/>
    </source>
</evidence>
<keyword evidence="3 7" id="KW-0547">Nucleotide-binding</keyword>
<proteinExistence type="inferred from homology"/>
<dbReference type="InterPro" id="IPR004365">
    <property type="entry name" value="NA-bd_OB_tRNA"/>
</dbReference>
<evidence type="ECO:0000313" key="12">
    <source>
        <dbReference type="Proteomes" id="UP001278738"/>
    </source>
</evidence>
<name>A0AAJ2SEB1_9FLAO</name>
<evidence type="ECO:0000256" key="4">
    <source>
        <dbReference type="ARBA" id="ARBA00022840"/>
    </source>
</evidence>
<dbReference type="InterPro" id="IPR045864">
    <property type="entry name" value="aa-tRNA-synth_II/BPL/LPL"/>
</dbReference>
<feature type="domain" description="Aminoacyl-transfer RNA synthetases class-II family profile" evidence="8">
    <location>
        <begin position="144"/>
        <end position="552"/>
    </location>
</feature>
<dbReference type="InterPro" id="IPR012340">
    <property type="entry name" value="NA-bd_OB-fold"/>
</dbReference>
<evidence type="ECO:0000313" key="10">
    <source>
        <dbReference type="EMBL" id="MDX6184764.1"/>
    </source>
</evidence>
<keyword evidence="6 7" id="KW-0030">Aminoacyl-tRNA synthetase</keyword>
<dbReference type="InterPro" id="IPR047089">
    <property type="entry name" value="Asp-tRNA-ligase_1_N"/>
</dbReference>
<dbReference type="InterPro" id="IPR002312">
    <property type="entry name" value="Asp/Asn-tRNA-synth_IIb"/>
</dbReference>
<dbReference type="PANTHER" id="PTHR22594:SF5">
    <property type="entry name" value="ASPARTATE--TRNA LIGASE, MITOCHONDRIAL"/>
    <property type="match status" value="1"/>
</dbReference>
<evidence type="ECO:0000256" key="1">
    <source>
        <dbReference type="ARBA" id="ARBA00006303"/>
    </source>
</evidence>
<feature type="binding site" evidence="7">
    <location>
        <position position="229"/>
    </location>
    <ligand>
        <name>ATP</name>
        <dbReference type="ChEBI" id="CHEBI:30616"/>
    </ligand>
</feature>
<feature type="binding site" evidence="7">
    <location>
        <position position="174"/>
    </location>
    <ligand>
        <name>L-aspartate</name>
        <dbReference type="ChEBI" id="CHEBI:29991"/>
    </ligand>
</feature>
<organism evidence="10 11">
    <name type="scientific">Flavobacterium flavipigmentatum</name>
    <dbReference type="NCBI Taxonomy" id="2893884"/>
    <lineage>
        <taxon>Bacteria</taxon>
        <taxon>Pseudomonadati</taxon>
        <taxon>Bacteroidota</taxon>
        <taxon>Flavobacteriia</taxon>
        <taxon>Flavobacteriales</taxon>
        <taxon>Flavobacteriaceae</taxon>
        <taxon>Flavobacterium</taxon>
    </lineage>
</organism>
<comment type="subcellular location">
    <subcellularLocation>
        <location evidence="7">Cytoplasm</location>
    </subcellularLocation>
</comment>
<dbReference type="InterPro" id="IPR029351">
    <property type="entry name" value="GAD_dom"/>
</dbReference>
<feature type="binding site" evidence="7">
    <location>
        <position position="486"/>
    </location>
    <ligand>
        <name>L-aspartate</name>
        <dbReference type="ChEBI" id="CHEBI:29991"/>
    </ligand>
</feature>
<dbReference type="CDD" id="cd04317">
    <property type="entry name" value="EcAspRS_like_N"/>
    <property type="match status" value="1"/>
</dbReference>
<feature type="binding site" evidence="7">
    <location>
        <begin position="220"/>
        <end position="222"/>
    </location>
    <ligand>
        <name>ATP</name>
        <dbReference type="ChEBI" id="CHEBI:30616"/>
    </ligand>
</feature>
<keyword evidence="2 7" id="KW-0436">Ligase</keyword>
<dbReference type="RefSeq" id="WP_229975796.1">
    <property type="nucleotide sequence ID" value="NZ_CP087133.1"/>
</dbReference>